<organism evidence="1 2">
    <name type="scientific">Erythrobacter litoralis</name>
    <dbReference type="NCBI Taxonomy" id="39960"/>
    <lineage>
        <taxon>Bacteria</taxon>
        <taxon>Pseudomonadati</taxon>
        <taxon>Pseudomonadota</taxon>
        <taxon>Alphaproteobacteria</taxon>
        <taxon>Sphingomonadales</taxon>
        <taxon>Erythrobacteraceae</taxon>
        <taxon>Erythrobacter/Porphyrobacter group</taxon>
        <taxon>Erythrobacter</taxon>
    </lineage>
</organism>
<protein>
    <submittedName>
        <fullName evidence="1">Uncharacterized protein</fullName>
    </submittedName>
</protein>
<name>A0A074MYJ9_9SPHN</name>
<sequence length="92" mass="10917">MFVFRHWRQGAGYAAIPIWVPWQTRVPIYSSQLKCDPIGSNITLFEDMHWNLKVFTYFRGRQMMRPAVAKKDDVRDLFLTNHGPQGVRPFFE</sequence>
<evidence type="ECO:0000313" key="1">
    <source>
        <dbReference type="EMBL" id="KEO90692.1"/>
    </source>
</evidence>
<proteinExistence type="predicted"/>
<accession>A0A074MYJ9</accession>
<evidence type="ECO:0000313" key="2">
    <source>
        <dbReference type="Proteomes" id="UP000027866"/>
    </source>
</evidence>
<keyword evidence="2" id="KW-1185">Reference proteome</keyword>
<dbReference type="EMBL" id="JMIX01000012">
    <property type="protein sequence ID" value="KEO90692.1"/>
    <property type="molecule type" value="Genomic_DNA"/>
</dbReference>
<comment type="caution">
    <text evidence="1">The sequence shown here is derived from an EMBL/GenBank/DDBJ whole genome shotgun (WGS) entry which is preliminary data.</text>
</comment>
<reference evidence="1 2" key="1">
    <citation type="submission" date="2014-04" db="EMBL/GenBank/DDBJ databases">
        <title>A comprehensive comparison of genomes of Erythrobacter spp. Strains.</title>
        <authorList>
            <person name="Zheng Q."/>
        </authorList>
    </citation>
    <scope>NUCLEOTIDE SEQUENCE [LARGE SCALE GENOMIC DNA]</scope>
    <source>
        <strain evidence="1 2">DSM 8509</strain>
    </source>
</reference>
<dbReference type="Proteomes" id="UP000027866">
    <property type="component" value="Unassembled WGS sequence"/>
</dbReference>
<dbReference type="AlphaFoldDB" id="A0A074MYJ9"/>
<gene>
    <name evidence="1" type="ORF">EH32_02395</name>
</gene>